<evidence type="ECO:0000313" key="4">
    <source>
        <dbReference type="Proteomes" id="UP000887575"/>
    </source>
</evidence>
<evidence type="ECO:0000313" key="5">
    <source>
        <dbReference type="WBParaSite" id="MBELARI_LOCUS17083"/>
    </source>
</evidence>
<keyword evidence="4" id="KW-1185">Reference proteome</keyword>
<dbReference type="WBParaSite" id="MBELARI_LOCUS17083">
    <property type="protein sequence ID" value="MBELARI_LOCUS17083"/>
    <property type="gene ID" value="MBELARI_LOCUS17083"/>
</dbReference>
<protein>
    <recommendedName>
        <fullName evidence="3">COX assembly mitochondrial protein</fullName>
    </recommendedName>
</protein>
<comment type="similarity">
    <text evidence="1 3">Belongs to the CMC family.</text>
</comment>
<keyword evidence="3" id="KW-0496">Mitochondrion</keyword>
<dbReference type="AlphaFoldDB" id="A0AAF3ESR9"/>
<sequence>MQPDLSSHLHTLECNVLIQLLQRCQEEHIVGRLFGKCSDWDEAVWQCTKKERIWRRDNNPRYKKRIVELQRLPVSHWTPAVKRLHEEGLLPKIDSSQL</sequence>
<evidence type="ECO:0000256" key="3">
    <source>
        <dbReference type="RuleBase" id="RU364104"/>
    </source>
</evidence>
<reference evidence="5" key="1">
    <citation type="submission" date="2024-02" db="UniProtKB">
        <authorList>
            <consortium name="WormBaseParasite"/>
        </authorList>
    </citation>
    <scope>IDENTIFICATION</scope>
</reference>
<organism evidence="4 5">
    <name type="scientific">Mesorhabditis belari</name>
    <dbReference type="NCBI Taxonomy" id="2138241"/>
    <lineage>
        <taxon>Eukaryota</taxon>
        <taxon>Metazoa</taxon>
        <taxon>Ecdysozoa</taxon>
        <taxon>Nematoda</taxon>
        <taxon>Chromadorea</taxon>
        <taxon>Rhabditida</taxon>
        <taxon>Rhabditina</taxon>
        <taxon>Rhabditomorpha</taxon>
        <taxon>Rhabditoidea</taxon>
        <taxon>Rhabditidae</taxon>
        <taxon>Mesorhabditinae</taxon>
        <taxon>Mesorhabditis</taxon>
    </lineage>
</organism>
<dbReference type="InterPro" id="IPR013892">
    <property type="entry name" value="Cyt_c_biogenesis_Cmc1-like"/>
</dbReference>
<dbReference type="Pfam" id="PF08583">
    <property type="entry name" value="Cmc1"/>
    <property type="match status" value="1"/>
</dbReference>
<dbReference type="GO" id="GO:0005739">
    <property type="term" value="C:mitochondrion"/>
    <property type="evidence" value="ECO:0007669"/>
    <property type="project" value="UniProtKB-SubCell"/>
</dbReference>
<dbReference type="Proteomes" id="UP000887575">
    <property type="component" value="Unassembled WGS sequence"/>
</dbReference>
<evidence type="ECO:0000256" key="2">
    <source>
        <dbReference type="ARBA" id="ARBA00023157"/>
    </source>
</evidence>
<comment type="subcellular location">
    <subcellularLocation>
        <location evidence="3">Mitochondrion</location>
    </subcellularLocation>
</comment>
<keyword evidence="2" id="KW-1015">Disulfide bond</keyword>
<proteinExistence type="inferred from homology"/>
<accession>A0AAF3ESR9</accession>
<name>A0AAF3ESR9_9BILA</name>
<evidence type="ECO:0000256" key="1">
    <source>
        <dbReference type="ARBA" id="ARBA00007347"/>
    </source>
</evidence>